<comment type="caution">
    <text evidence="3">The sequence shown here is derived from an EMBL/GenBank/DDBJ whole genome shotgun (WGS) entry which is preliminary data.</text>
</comment>
<sequence length="218" mass="23120">MKLLFLLLGSLAASSAAHAQLAVRLGGGLTRLRATEGQVVRSSSSAQAGLEAGLLYQLPLAPHLSLVPEVAYSYERTTLSQSSMSVGDAFFKADTRLRLHYLSVPVLVRASLGRVYLEAGPQASLLLGGRQTGTDYITSWGLGYTTQAYEIDQAAAKDRQRLDVGPCLGLGLALPAGLGVSVRAYQGLLALNEARSDADGKLQRQSLQASLTYQLNSK</sequence>
<organism evidence="3 4">
    <name type="scientific">Hymenobacter ginsengisoli</name>
    <dbReference type="NCBI Taxonomy" id="1051626"/>
    <lineage>
        <taxon>Bacteria</taxon>
        <taxon>Pseudomonadati</taxon>
        <taxon>Bacteroidota</taxon>
        <taxon>Cytophagia</taxon>
        <taxon>Cytophagales</taxon>
        <taxon>Hymenobacteraceae</taxon>
        <taxon>Hymenobacter</taxon>
    </lineage>
</organism>
<feature type="chain" id="PRO_5046101513" description="Outer membrane protein beta-barrel domain-containing protein" evidence="1">
    <location>
        <begin position="20"/>
        <end position="218"/>
    </location>
</feature>
<evidence type="ECO:0000313" key="3">
    <source>
        <dbReference type="EMBL" id="GAA4496899.1"/>
    </source>
</evidence>
<feature type="domain" description="Outer membrane protein beta-barrel" evidence="2">
    <location>
        <begin position="21"/>
        <end position="188"/>
    </location>
</feature>
<evidence type="ECO:0000256" key="1">
    <source>
        <dbReference type="SAM" id="SignalP"/>
    </source>
</evidence>
<protein>
    <recommendedName>
        <fullName evidence="2">Outer membrane protein beta-barrel domain-containing protein</fullName>
    </recommendedName>
</protein>
<dbReference type="EMBL" id="BAABGQ010000005">
    <property type="protein sequence ID" value="GAA4496899.1"/>
    <property type="molecule type" value="Genomic_DNA"/>
</dbReference>
<name>A0ABP8Q353_9BACT</name>
<feature type="signal peptide" evidence="1">
    <location>
        <begin position="1"/>
        <end position="19"/>
    </location>
</feature>
<accession>A0ABP8Q353</accession>
<evidence type="ECO:0000259" key="2">
    <source>
        <dbReference type="Pfam" id="PF13568"/>
    </source>
</evidence>
<dbReference type="Pfam" id="PF13568">
    <property type="entry name" value="OMP_b-brl_2"/>
    <property type="match status" value="1"/>
</dbReference>
<reference evidence="4" key="1">
    <citation type="journal article" date="2019" name="Int. J. Syst. Evol. Microbiol.">
        <title>The Global Catalogue of Microorganisms (GCM) 10K type strain sequencing project: providing services to taxonomists for standard genome sequencing and annotation.</title>
        <authorList>
            <consortium name="The Broad Institute Genomics Platform"/>
            <consortium name="The Broad Institute Genome Sequencing Center for Infectious Disease"/>
            <person name="Wu L."/>
            <person name="Ma J."/>
        </authorList>
    </citation>
    <scope>NUCLEOTIDE SEQUENCE [LARGE SCALE GENOMIC DNA]</scope>
    <source>
        <strain evidence="4">JCM 17841</strain>
    </source>
</reference>
<dbReference type="InterPro" id="IPR025665">
    <property type="entry name" value="Beta-barrel_OMP_2"/>
</dbReference>
<dbReference type="Proteomes" id="UP001501243">
    <property type="component" value="Unassembled WGS sequence"/>
</dbReference>
<keyword evidence="1" id="KW-0732">Signal</keyword>
<evidence type="ECO:0000313" key="4">
    <source>
        <dbReference type="Proteomes" id="UP001501243"/>
    </source>
</evidence>
<keyword evidence="4" id="KW-1185">Reference proteome</keyword>
<dbReference type="RefSeq" id="WP_208131529.1">
    <property type="nucleotide sequence ID" value="NZ_BAABGQ010000005.1"/>
</dbReference>
<gene>
    <name evidence="3" type="ORF">GCM10023172_11010</name>
</gene>
<proteinExistence type="predicted"/>